<organism evidence="2 3">
    <name type="scientific">Enterovibrio norvegicus</name>
    <dbReference type="NCBI Taxonomy" id="188144"/>
    <lineage>
        <taxon>Bacteria</taxon>
        <taxon>Pseudomonadati</taxon>
        <taxon>Pseudomonadota</taxon>
        <taxon>Gammaproteobacteria</taxon>
        <taxon>Vibrionales</taxon>
        <taxon>Vibrionaceae</taxon>
        <taxon>Enterovibrio</taxon>
    </lineage>
</organism>
<keyword evidence="1" id="KW-0472">Membrane</keyword>
<comment type="caution">
    <text evidence="2">The sequence shown here is derived from an EMBL/GenBank/DDBJ whole genome shotgun (WGS) entry which is preliminary data.</text>
</comment>
<dbReference type="AlphaFoldDB" id="A0A2N7LH42"/>
<evidence type="ECO:0000313" key="3">
    <source>
        <dbReference type="Proteomes" id="UP000235387"/>
    </source>
</evidence>
<feature type="transmembrane region" description="Helical" evidence="1">
    <location>
        <begin position="20"/>
        <end position="37"/>
    </location>
</feature>
<keyword evidence="1" id="KW-1133">Transmembrane helix</keyword>
<keyword evidence="1" id="KW-0812">Transmembrane</keyword>
<evidence type="ECO:0000256" key="1">
    <source>
        <dbReference type="SAM" id="Phobius"/>
    </source>
</evidence>
<dbReference type="EMBL" id="MDAL01000002">
    <property type="protein sequence ID" value="PMN94867.1"/>
    <property type="molecule type" value="Genomic_DNA"/>
</dbReference>
<gene>
    <name evidence="2" type="ORF">BCT23_02210</name>
</gene>
<sequence length="158" mass="17606">MYSLLKHHLMKSSQHPLRRFVSVFSLFACVWIGYFFADSFLFASANEQSNVAPDCVLSTTTCDFSNASATLANDTVEPLVPSTLSVNADSEASYFLVELEGVEMNMGIYKLKLVKTNKNQFQGDVMLPICMDAEMTWRGSISSPDKSISLPIDVRMVR</sequence>
<evidence type="ECO:0000313" key="2">
    <source>
        <dbReference type="EMBL" id="PMN94867.1"/>
    </source>
</evidence>
<reference evidence="3" key="1">
    <citation type="submission" date="2016-07" db="EMBL/GenBank/DDBJ databases">
        <title>Nontailed viruses are major unrecognized killers of bacteria in the ocean.</title>
        <authorList>
            <person name="Kauffman K."/>
            <person name="Hussain F."/>
            <person name="Yang J."/>
            <person name="Arevalo P."/>
            <person name="Brown J."/>
            <person name="Cutler M."/>
            <person name="Kelly L."/>
            <person name="Polz M.F."/>
        </authorList>
    </citation>
    <scope>NUCLEOTIDE SEQUENCE [LARGE SCALE GENOMIC DNA]</scope>
    <source>
        <strain evidence="3">10N.261.45.A10</strain>
    </source>
</reference>
<name>A0A2N7LH42_9GAMM</name>
<proteinExistence type="predicted"/>
<dbReference type="Proteomes" id="UP000235387">
    <property type="component" value="Unassembled WGS sequence"/>
</dbReference>
<accession>A0A2N7LH42</accession>
<protein>
    <submittedName>
        <fullName evidence="2">Uncharacterized protein</fullName>
    </submittedName>
</protein>